<dbReference type="AlphaFoldDB" id="A0AAD9ZDW4"/>
<dbReference type="InterPro" id="IPR029058">
    <property type="entry name" value="AB_hydrolase_fold"/>
</dbReference>
<evidence type="ECO:0000259" key="5">
    <source>
        <dbReference type="Pfam" id="PF00561"/>
    </source>
</evidence>
<dbReference type="HAMAP" id="MF_00296">
    <property type="entry name" value="MetX_acyltransf"/>
    <property type="match status" value="1"/>
</dbReference>
<dbReference type="GO" id="GO:0004414">
    <property type="term" value="F:homoserine O-acetyltransferase activity"/>
    <property type="evidence" value="ECO:0007669"/>
    <property type="project" value="TreeGrafter"/>
</dbReference>
<dbReference type="PANTHER" id="PTHR32268:SF11">
    <property type="entry name" value="HOMOSERINE O-ACETYLTRANSFERASE"/>
    <property type="match status" value="1"/>
</dbReference>
<keyword evidence="2" id="KW-0808">Transferase</keyword>
<comment type="caution">
    <text evidence="6">The sequence shown here is derived from an EMBL/GenBank/DDBJ whole genome shotgun (WGS) entry which is preliminary data.</text>
</comment>
<keyword evidence="7" id="KW-1185">Reference proteome</keyword>
<protein>
    <recommendedName>
        <fullName evidence="5">AB hydrolase-1 domain-containing protein</fullName>
    </recommendedName>
</protein>
<dbReference type="InterPro" id="IPR008220">
    <property type="entry name" value="HAT_MetX-like"/>
</dbReference>
<evidence type="ECO:0000313" key="7">
    <source>
        <dbReference type="Proteomes" id="UP001276659"/>
    </source>
</evidence>
<accession>A0AAD9ZDW4</accession>
<feature type="domain" description="AB hydrolase-1" evidence="5">
    <location>
        <begin position="57"/>
        <end position="418"/>
    </location>
</feature>
<feature type="region of interest" description="Disordered" evidence="4">
    <location>
        <begin position="245"/>
        <end position="264"/>
    </location>
</feature>
<dbReference type="SUPFAM" id="SSF53474">
    <property type="entry name" value="alpha/beta-Hydrolases"/>
    <property type="match status" value="1"/>
</dbReference>
<reference evidence="6" key="1">
    <citation type="submission" date="2022-11" db="EMBL/GenBank/DDBJ databases">
        <title>Chromosomal genome sequence assembly and mating type (MAT) locus characterization of the leprose asexual lichenized fungus Lepraria neglecta (Nyl.) Erichsen.</title>
        <authorList>
            <person name="Allen J.L."/>
            <person name="Pfeffer B."/>
        </authorList>
    </citation>
    <scope>NUCLEOTIDE SEQUENCE</scope>
    <source>
        <strain evidence="6">Allen 5258</strain>
    </source>
</reference>
<evidence type="ECO:0000256" key="4">
    <source>
        <dbReference type="SAM" id="MobiDB-lite"/>
    </source>
</evidence>
<evidence type="ECO:0000256" key="3">
    <source>
        <dbReference type="PIRSR" id="PIRSR000443-1"/>
    </source>
</evidence>
<dbReference type="Pfam" id="PF00561">
    <property type="entry name" value="Abhydrolase_1"/>
    <property type="match status" value="1"/>
</dbReference>
<feature type="active site" evidence="3">
    <location>
        <position position="414"/>
    </location>
</feature>
<dbReference type="GO" id="GO:0009086">
    <property type="term" value="P:methionine biosynthetic process"/>
    <property type="evidence" value="ECO:0007669"/>
    <property type="project" value="TreeGrafter"/>
</dbReference>
<proteinExistence type="inferred from homology"/>
<dbReference type="Gene3D" id="3.40.50.1820">
    <property type="entry name" value="alpha/beta hydrolase"/>
    <property type="match status" value="1"/>
</dbReference>
<dbReference type="NCBIfam" id="TIGR01392">
    <property type="entry name" value="homoserO_Ac_trn"/>
    <property type="match status" value="1"/>
</dbReference>
<dbReference type="GO" id="GO:0009092">
    <property type="term" value="P:homoserine metabolic process"/>
    <property type="evidence" value="ECO:0007669"/>
    <property type="project" value="TreeGrafter"/>
</dbReference>
<dbReference type="PIRSF" id="PIRSF000443">
    <property type="entry name" value="Homoser_Ac_trans"/>
    <property type="match status" value="1"/>
</dbReference>
<dbReference type="EMBL" id="JASNWA010000006">
    <property type="protein sequence ID" value="KAK3174597.1"/>
    <property type="molecule type" value="Genomic_DNA"/>
</dbReference>
<evidence type="ECO:0000256" key="1">
    <source>
        <dbReference type="ARBA" id="ARBA00006886"/>
    </source>
</evidence>
<dbReference type="InterPro" id="IPR000073">
    <property type="entry name" value="AB_hydrolase_1"/>
</dbReference>
<feature type="active site" description="Nucleophile" evidence="3">
    <location>
        <position position="153"/>
    </location>
</feature>
<evidence type="ECO:0000313" key="6">
    <source>
        <dbReference type="EMBL" id="KAK3174597.1"/>
    </source>
</evidence>
<dbReference type="Proteomes" id="UP001276659">
    <property type="component" value="Unassembled WGS sequence"/>
</dbReference>
<evidence type="ECO:0000256" key="2">
    <source>
        <dbReference type="ARBA" id="ARBA00022679"/>
    </source>
</evidence>
<comment type="similarity">
    <text evidence="1">Belongs to the AB hydrolase superfamily. MetX family.</text>
</comment>
<organism evidence="6 7">
    <name type="scientific">Lepraria neglecta</name>
    <dbReference type="NCBI Taxonomy" id="209136"/>
    <lineage>
        <taxon>Eukaryota</taxon>
        <taxon>Fungi</taxon>
        <taxon>Dikarya</taxon>
        <taxon>Ascomycota</taxon>
        <taxon>Pezizomycotina</taxon>
        <taxon>Lecanoromycetes</taxon>
        <taxon>OSLEUM clade</taxon>
        <taxon>Lecanoromycetidae</taxon>
        <taxon>Lecanorales</taxon>
        <taxon>Lecanorineae</taxon>
        <taxon>Stereocaulaceae</taxon>
        <taxon>Lepraria</taxon>
    </lineage>
</organism>
<dbReference type="PANTHER" id="PTHR32268">
    <property type="entry name" value="HOMOSERINE O-ACETYLTRANSFERASE"/>
    <property type="match status" value="1"/>
</dbReference>
<sequence>MTTQLDYNPGRRNPYVDLIKDQKFALISALPLDSGPVLEKVEIAYKTWGVLNEKRDNAIVICHALSGSSDISDWWEPLLRPGKTFDYTRYFVFCGNLLGSPYGSASPLTTNPKTGEPYGPEFPETSIRDDVRAHKLVLDALGVQTVAAVIGGSMGGMAALEWPLCTPPGYVNTIIPIATSADHSAWGISWAETQKQCIYADANYQDGYYDISHPPTAGLAAARMIAMLTYRSCVSFDRRFGRKFNPKKNAPKATTNGAGGNPEKLVNGDKPANDEEPMNCVGQDPKCDAFRSAKRARVEATIGAAESVHRARSPMFSAQGYLNYQGEKFIKRFDANCYINLTNKMDSHDVTDGRLDHEREPTGEDFKEVLKAAPPRALVVSVNTDALFEPDQQVRLAEYLPDATLATLDSPDGHDGFLLAFEELDKIITERLRERCPWVYEGPPLLEVNRNGSTAVKDSVFGEVESEW</sequence>
<feature type="active site" evidence="3">
    <location>
        <position position="385"/>
    </location>
</feature>
<gene>
    <name evidence="6" type="ORF">OEA41_001843</name>
</gene>
<name>A0AAD9ZDW4_9LECA</name>